<dbReference type="EMBL" id="ML736258">
    <property type="protein sequence ID" value="KAE8375540.1"/>
    <property type="molecule type" value="Genomic_DNA"/>
</dbReference>
<organism evidence="1 2">
    <name type="scientific">Aspergillus bertholletiae</name>
    <dbReference type="NCBI Taxonomy" id="1226010"/>
    <lineage>
        <taxon>Eukaryota</taxon>
        <taxon>Fungi</taxon>
        <taxon>Dikarya</taxon>
        <taxon>Ascomycota</taxon>
        <taxon>Pezizomycotina</taxon>
        <taxon>Eurotiomycetes</taxon>
        <taxon>Eurotiomycetidae</taxon>
        <taxon>Eurotiales</taxon>
        <taxon>Aspergillaceae</taxon>
        <taxon>Aspergillus</taxon>
        <taxon>Aspergillus subgen. Circumdati</taxon>
    </lineage>
</organism>
<protein>
    <submittedName>
        <fullName evidence="1">Uncharacterized protein</fullName>
    </submittedName>
</protein>
<sequence length="60" mass="6278">MLNAVGSWTRDRHLGDGTMCIYLGLGYLGFCAVTGQLHHCDAGKLGHYSNITCTSGGSCG</sequence>
<gene>
    <name evidence="1" type="ORF">BDV26DRAFT_267643</name>
</gene>
<dbReference type="Proteomes" id="UP000326198">
    <property type="component" value="Unassembled WGS sequence"/>
</dbReference>
<evidence type="ECO:0000313" key="1">
    <source>
        <dbReference type="EMBL" id="KAE8375540.1"/>
    </source>
</evidence>
<proteinExistence type="predicted"/>
<keyword evidence="2" id="KW-1185">Reference proteome</keyword>
<accession>A0A5N7B311</accession>
<evidence type="ECO:0000313" key="2">
    <source>
        <dbReference type="Proteomes" id="UP000326198"/>
    </source>
</evidence>
<dbReference type="AlphaFoldDB" id="A0A5N7B311"/>
<dbReference type="OrthoDB" id="5973539at2759"/>
<reference evidence="1 2" key="1">
    <citation type="submission" date="2019-04" db="EMBL/GenBank/DDBJ databases">
        <title>Friends and foes A comparative genomics studyof 23 Aspergillus species from section Flavi.</title>
        <authorList>
            <consortium name="DOE Joint Genome Institute"/>
            <person name="Kjaerbolling I."/>
            <person name="Vesth T."/>
            <person name="Frisvad J.C."/>
            <person name="Nybo J.L."/>
            <person name="Theobald S."/>
            <person name="Kildgaard S."/>
            <person name="Isbrandt T."/>
            <person name="Kuo A."/>
            <person name="Sato A."/>
            <person name="Lyhne E.K."/>
            <person name="Kogle M.E."/>
            <person name="Wiebenga A."/>
            <person name="Kun R.S."/>
            <person name="Lubbers R.J."/>
            <person name="Makela M.R."/>
            <person name="Barry K."/>
            <person name="Chovatia M."/>
            <person name="Clum A."/>
            <person name="Daum C."/>
            <person name="Haridas S."/>
            <person name="He G."/>
            <person name="LaButti K."/>
            <person name="Lipzen A."/>
            <person name="Mondo S."/>
            <person name="Riley R."/>
            <person name="Salamov A."/>
            <person name="Simmons B.A."/>
            <person name="Magnuson J.K."/>
            <person name="Henrissat B."/>
            <person name="Mortensen U.H."/>
            <person name="Larsen T.O."/>
            <person name="Devries R.P."/>
            <person name="Grigoriev I.V."/>
            <person name="Machida M."/>
            <person name="Baker S.E."/>
            <person name="Andersen M.R."/>
        </authorList>
    </citation>
    <scope>NUCLEOTIDE SEQUENCE [LARGE SCALE GENOMIC DNA]</scope>
    <source>
        <strain evidence="1 2">IBT 29228</strain>
    </source>
</reference>
<name>A0A5N7B311_9EURO</name>